<dbReference type="InParanoid" id="A0A5F8H390"/>
<comment type="similarity">
    <text evidence="1">Belongs to the UPF0711 family.</text>
</comment>
<dbReference type="GeneTree" id="ENSGT00390000013383"/>
<reference evidence="2" key="3">
    <citation type="submission" date="2025-09" db="UniProtKB">
        <authorList>
            <consortium name="Ensembl"/>
        </authorList>
    </citation>
    <scope>IDENTIFICATION</scope>
</reference>
<dbReference type="STRING" id="13616.ENSMODP00000054024"/>
<dbReference type="Pfam" id="PF15719">
    <property type="entry name" value="Rmp24-like"/>
    <property type="match status" value="1"/>
</dbReference>
<keyword evidence="3" id="KW-1185">Reference proteome</keyword>
<dbReference type="Ensembl" id="ENSMODT00000079277.1">
    <property type="protein sequence ID" value="ENSMODP00000054024.1"/>
    <property type="gene ID" value="ENSMODG00000038620.1"/>
</dbReference>
<name>A0A5F8H390_MONDO</name>
<dbReference type="AlphaFoldDB" id="A0A5F8H390"/>
<dbReference type="InterPro" id="IPR029779">
    <property type="entry name" value="Rmp24-like"/>
</dbReference>
<accession>A0A5F8H390</accession>
<evidence type="ECO:0000313" key="2">
    <source>
        <dbReference type="Ensembl" id="ENSMODP00000054024.1"/>
    </source>
</evidence>
<dbReference type="PANTHER" id="PTHR31402">
    <property type="entry name" value="UPF0711 PROTEIN C18ORF21"/>
    <property type="match status" value="1"/>
</dbReference>
<organism evidence="2 3">
    <name type="scientific">Monodelphis domestica</name>
    <name type="common">Gray short-tailed opossum</name>
    <dbReference type="NCBI Taxonomy" id="13616"/>
    <lineage>
        <taxon>Eukaryota</taxon>
        <taxon>Metazoa</taxon>
        <taxon>Chordata</taxon>
        <taxon>Craniata</taxon>
        <taxon>Vertebrata</taxon>
        <taxon>Euteleostomi</taxon>
        <taxon>Mammalia</taxon>
        <taxon>Metatheria</taxon>
        <taxon>Didelphimorphia</taxon>
        <taxon>Didelphidae</taxon>
        <taxon>Monodelphis</taxon>
    </lineage>
</organism>
<evidence type="ECO:0000313" key="3">
    <source>
        <dbReference type="Proteomes" id="UP000002280"/>
    </source>
</evidence>
<reference evidence="2" key="2">
    <citation type="submission" date="2025-08" db="UniProtKB">
        <authorList>
            <consortium name="Ensembl"/>
        </authorList>
    </citation>
    <scope>IDENTIFICATION</scope>
</reference>
<dbReference type="OMA" id="HECEQNK"/>
<dbReference type="Proteomes" id="UP000002280">
    <property type="component" value="Chromosome 2"/>
</dbReference>
<protein>
    <submittedName>
        <fullName evidence="2">Uncharacterized protein</fullName>
    </submittedName>
</protein>
<proteinExistence type="inferred from homology"/>
<evidence type="ECO:0000256" key="1">
    <source>
        <dbReference type="ARBA" id="ARBA00006160"/>
    </source>
</evidence>
<sequence>MVAGPIMKKHFLKVAAKKLTETCLGQAWYLLWMYSSSLGENTVTEGQCPYCYQFLVLNKYRVLLKPKPKLTPKVKKVLNRESKNCRLNFKEAKILKKYNDSRNILYICKFPTHLSLNKEQQNKPKNVF</sequence>
<dbReference type="PANTHER" id="PTHR31402:SF2">
    <property type="entry name" value="UPF0711 PROTEIN C18ORF21"/>
    <property type="match status" value="1"/>
</dbReference>
<reference evidence="2 3" key="1">
    <citation type="journal article" date="2007" name="Nature">
        <title>Genome of the marsupial Monodelphis domestica reveals innovation in non-coding sequences.</title>
        <authorList>
            <person name="Mikkelsen T.S."/>
            <person name="Wakefield M.J."/>
            <person name="Aken B."/>
            <person name="Amemiya C.T."/>
            <person name="Chang J.L."/>
            <person name="Duke S."/>
            <person name="Garber M."/>
            <person name="Gentles A.J."/>
            <person name="Goodstadt L."/>
            <person name="Heger A."/>
            <person name="Jurka J."/>
            <person name="Kamal M."/>
            <person name="Mauceli E."/>
            <person name="Searle S.M."/>
            <person name="Sharpe T."/>
            <person name="Baker M.L."/>
            <person name="Batzer M.A."/>
            <person name="Benos P.V."/>
            <person name="Belov K."/>
            <person name="Clamp M."/>
            <person name="Cook A."/>
            <person name="Cuff J."/>
            <person name="Das R."/>
            <person name="Davidow L."/>
            <person name="Deakin J.E."/>
            <person name="Fazzari M.J."/>
            <person name="Glass J.L."/>
            <person name="Grabherr M."/>
            <person name="Greally J.M."/>
            <person name="Gu W."/>
            <person name="Hore T.A."/>
            <person name="Huttley G.A."/>
            <person name="Kleber M."/>
            <person name="Jirtle R.L."/>
            <person name="Koina E."/>
            <person name="Lee J.T."/>
            <person name="Mahony S."/>
            <person name="Marra M.A."/>
            <person name="Miller R.D."/>
            <person name="Nicholls R.D."/>
            <person name="Oda M."/>
            <person name="Papenfuss A.T."/>
            <person name="Parra Z.E."/>
            <person name="Pollock D.D."/>
            <person name="Ray D.A."/>
            <person name="Schein J.E."/>
            <person name="Speed T.P."/>
            <person name="Thompson K."/>
            <person name="VandeBerg J.L."/>
            <person name="Wade C.M."/>
            <person name="Walker J.A."/>
            <person name="Waters P.D."/>
            <person name="Webber C."/>
            <person name="Weidman J.R."/>
            <person name="Xie X."/>
            <person name="Zody M.C."/>
            <person name="Baldwin J."/>
            <person name="Abdouelleil A."/>
            <person name="Abdulkadir J."/>
            <person name="Abebe A."/>
            <person name="Abera B."/>
            <person name="Abreu J."/>
            <person name="Acer S.C."/>
            <person name="Aftuck L."/>
            <person name="Alexander A."/>
            <person name="An P."/>
            <person name="Anderson E."/>
            <person name="Anderson S."/>
            <person name="Arachi H."/>
            <person name="Azer M."/>
            <person name="Bachantsang P."/>
            <person name="Barry A."/>
            <person name="Bayul T."/>
            <person name="Berlin A."/>
            <person name="Bessette D."/>
            <person name="Bloom T."/>
            <person name="Bloom T."/>
            <person name="Boguslavskiy L."/>
            <person name="Bonnet C."/>
            <person name="Boukhgalter B."/>
            <person name="Bourzgui I."/>
            <person name="Brown A."/>
            <person name="Cahill P."/>
            <person name="Channer S."/>
            <person name="Cheshatsang Y."/>
            <person name="Chuda L."/>
            <person name="Citroen M."/>
            <person name="Collymore A."/>
            <person name="Cooke P."/>
            <person name="Costello M."/>
            <person name="D'Aco K."/>
            <person name="Daza R."/>
            <person name="De Haan G."/>
            <person name="DeGray S."/>
            <person name="DeMaso C."/>
            <person name="Dhargay N."/>
            <person name="Dooley K."/>
            <person name="Dooley E."/>
            <person name="Doricent M."/>
            <person name="Dorje P."/>
            <person name="Dorjee K."/>
            <person name="Dupes A."/>
            <person name="Elong R."/>
            <person name="Falk J."/>
            <person name="Farina A."/>
            <person name="Faro S."/>
            <person name="Ferguson D."/>
            <person name="Fisher S."/>
            <person name="Foley C.D."/>
            <person name="Franke A."/>
            <person name="Friedrich D."/>
            <person name="Gadbois L."/>
            <person name="Gearin G."/>
            <person name="Gearin C.R."/>
            <person name="Giannoukos G."/>
            <person name="Goode T."/>
            <person name="Graham J."/>
            <person name="Grandbois E."/>
            <person name="Grewal S."/>
            <person name="Gyaltsen K."/>
            <person name="Hafez N."/>
            <person name="Hagos B."/>
            <person name="Hall J."/>
            <person name="Henson C."/>
            <person name="Hollinger A."/>
            <person name="Honan T."/>
            <person name="Huard M.D."/>
            <person name="Hughes L."/>
            <person name="Hurhula B."/>
            <person name="Husby M.E."/>
            <person name="Kamat A."/>
            <person name="Kanga B."/>
            <person name="Kashin S."/>
            <person name="Khazanovich D."/>
            <person name="Kisner P."/>
            <person name="Lance K."/>
            <person name="Lara M."/>
            <person name="Lee W."/>
            <person name="Lennon N."/>
            <person name="Letendre F."/>
            <person name="LeVine R."/>
            <person name="Lipovsky A."/>
            <person name="Liu X."/>
            <person name="Liu J."/>
            <person name="Liu S."/>
            <person name="Lokyitsang T."/>
            <person name="Lokyitsang Y."/>
            <person name="Lubonja R."/>
            <person name="Lui A."/>
            <person name="MacDonald P."/>
            <person name="Magnisalis V."/>
            <person name="Maru K."/>
            <person name="Matthews C."/>
            <person name="McCusker W."/>
            <person name="McDonough S."/>
            <person name="Mehta T."/>
            <person name="Meldrim J."/>
            <person name="Meneus L."/>
            <person name="Mihai O."/>
            <person name="Mihalev A."/>
            <person name="Mihova T."/>
            <person name="Mittelman R."/>
            <person name="Mlenga V."/>
            <person name="Montmayeur A."/>
            <person name="Mulrain L."/>
            <person name="Navidi A."/>
            <person name="Naylor J."/>
            <person name="Negash T."/>
            <person name="Nguyen T."/>
            <person name="Nguyen N."/>
            <person name="Nicol R."/>
            <person name="Norbu C."/>
            <person name="Norbu N."/>
            <person name="Novod N."/>
            <person name="O'Neill B."/>
            <person name="Osman S."/>
            <person name="Markiewicz E."/>
            <person name="Oyono O.L."/>
            <person name="Patti C."/>
            <person name="Phunkhang P."/>
            <person name="Pierre F."/>
            <person name="Priest M."/>
            <person name="Raghuraman S."/>
            <person name="Rege F."/>
            <person name="Reyes R."/>
            <person name="Rise C."/>
            <person name="Rogov P."/>
            <person name="Ross K."/>
            <person name="Ryan E."/>
            <person name="Settipalli S."/>
            <person name="Shea T."/>
            <person name="Sherpa N."/>
            <person name="Shi L."/>
            <person name="Shih D."/>
            <person name="Sparrow T."/>
            <person name="Spaulding J."/>
            <person name="Stalker J."/>
            <person name="Stange-Thomann N."/>
            <person name="Stavropoulos S."/>
            <person name="Stone C."/>
            <person name="Strader C."/>
            <person name="Tesfaye S."/>
            <person name="Thomson T."/>
            <person name="Thoulutsang Y."/>
            <person name="Thoulutsang D."/>
            <person name="Topham K."/>
            <person name="Topping I."/>
            <person name="Tsamla T."/>
            <person name="Vassiliev H."/>
            <person name="Vo A."/>
            <person name="Wangchuk T."/>
            <person name="Wangdi T."/>
            <person name="Weiand M."/>
            <person name="Wilkinson J."/>
            <person name="Wilson A."/>
            <person name="Yadav S."/>
            <person name="Young G."/>
            <person name="Yu Q."/>
            <person name="Zembek L."/>
            <person name="Zhong D."/>
            <person name="Zimmer A."/>
            <person name="Zwirko Z."/>
            <person name="Jaffe D.B."/>
            <person name="Alvarez P."/>
            <person name="Brockman W."/>
            <person name="Butler J."/>
            <person name="Chin C."/>
            <person name="Gnerre S."/>
            <person name="MacCallum I."/>
            <person name="Graves J.A."/>
            <person name="Ponting C.P."/>
            <person name="Breen M."/>
            <person name="Samollow P.B."/>
            <person name="Lander E.S."/>
            <person name="Lindblad-Toh K."/>
        </authorList>
    </citation>
    <scope>NUCLEOTIDE SEQUENCE [LARGE SCALE GENOMIC DNA]</scope>
</reference>
<dbReference type="Bgee" id="ENSMODG00000038620">
    <property type="expression patterns" value="Expressed in hindlimb bud and 18 other cell types or tissues"/>
</dbReference>